<organism evidence="15 16">
    <name type="scientific">Hymenobacter arizonensis</name>
    <name type="common">Siccationidurans arizonensis</name>
    <dbReference type="NCBI Taxonomy" id="1227077"/>
    <lineage>
        <taxon>Bacteria</taxon>
        <taxon>Pseudomonadati</taxon>
        <taxon>Bacteroidota</taxon>
        <taxon>Cytophagia</taxon>
        <taxon>Cytophagales</taxon>
        <taxon>Hymenobacteraceae</taxon>
        <taxon>Hymenobacter</taxon>
    </lineage>
</organism>
<dbReference type="SUPFAM" id="SSF53623">
    <property type="entry name" value="MurD-like peptide ligases, catalytic domain"/>
    <property type="match status" value="1"/>
</dbReference>
<dbReference type="GO" id="GO:0005737">
    <property type="term" value="C:cytoplasm"/>
    <property type="evidence" value="ECO:0007669"/>
    <property type="project" value="UniProtKB-SubCell"/>
</dbReference>
<dbReference type="Gene3D" id="3.40.1390.10">
    <property type="entry name" value="MurE/MurF, N-terminal domain"/>
    <property type="match status" value="1"/>
</dbReference>
<dbReference type="GO" id="GO:0071555">
    <property type="term" value="P:cell wall organization"/>
    <property type="evidence" value="ECO:0007669"/>
    <property type="project" value="UniProtKB-KW"/>
</dbReference>
<dbReference type="EMBL" id="FOXS01000002">
    <property type="protein sequence ID" value="SFQ38449.1"/>
    <property type="molecule type" value="Genomic_DNA"/>
</dbReference>
<dbReference type="PANTHER" id="PTHR43024:SF1">
    <property type="entry name" value="UDP-N-ACETYLMURAMOYL-TRIPEPTIDE--D-ALANYL-D-ALANINE LIGASE"/>
    <property type="match status" value="1"/>
</dbReference>
<keyword evidence="9 10" id="KW-0961">Cell wall biogenesis/degradation</keyword>
<dbReference type="Gene3D" id="3.40.1190.10">
    <property type="entry name" value="Mur-like, catalytic domain"/>
    <property type="match status" value="1"/>
</dbReference>
<evidence type="ECO:0000256" key="2">
    <source>
        <dbReference type="ARBA" id="ARBA00022598"/>
    </source>
</evidence>
<dbReference type="InterPro" id="IPR013221">
    <property type="entry name" value="Mur_ligase_cen"/>
</dbReference>
<comment type="pathway">
    <text evidence="10 11">Cell wall biogenesis; peptidoglycan biosynthesis.</text>
</comment>
<evidence type="ECO:0000256" key="4">
    <source>
        <dbReference type="ARBA" id="ARBA00022741"/>
    </source>
</evidence>
<dbReference type="Gene3D" id="3.90.190.20">
    <property type="entry name" value="Mur ligase, C-terminal domain"/>
    <property type="match status" value="1"/>
</dbReference>
<accession>A0A1I5Y2M9</accession>
<feature type="domain" description="Mur ligase N-terminal catalytic" evidence="12">
    <location>
        <begin position="14"/>
        <end position="84"/>
    </location>
</feature>
<dbReference type="GO" id="GO:0047480">
    <property type="term" value="F:UDP-N-acetylmuramoyl-tripeptide-D-alanyl-D-alanine ligase activity"/>
    <property type="evidence" value="ECO:0007669"/>
    <property type="project" value="UniProtKB-UniRule"/>
</dbReference>
<dbReference type="GO" id="GO:0051301">
    <property type="term" value="P:cell division"/>
    <property type="evidence" value="ECO:0007669"/>
    <property type="project" value="UniProtKB-KW"/>
</dbReference>
<dbReference type="GO" id="GO:0008360">
    <property type="term" value="P:regulation of cell shape"/>
    <property type="evidence" value="ECO:0007669"/>
    <property type="project" value="UniProtKB-KW"/>
</dbReference>
<dbReference type="OrthoDB" id="9801978at2"/>
<comment type="function">
    <text evidence="10 11">Involved in cell wall formation. Catalyzes the final step in the synthesis of UDP-N-acetylmuramoyl-pentapeptide, the precursor of murein.</text>
</comment>
<proteinExistence type="inferred from homology"/>
<dbReference type="InterPro" id="IPR036565">
    <property type="entry name" value="Mur-like_cat_sf"/>
</dbReference>
<sequence length="432" mass="45612">MLLYSHYLAAGGQVSTDSRQPQPGTLFFALNGPSFRGAAFAPQALEKGARHAVVDDADLAATDPARYTFAPDPLAALQELARHHRQQFDIPVLAITGSNGKTTTKELLTAVLAQKFRVLATIGNLNNHIGVPLTLLRLRTGEHDFAVIEMGANHRGEIAAYCQWALPTHGLITNIGKAHLEGFGGPEGVALGKGELFDYLARTGGTAFVNTLDPKLPGLAAAVPTRLTYPGATDAYPATLLAADPALALRLADGTDVAAQLTGDYNFPNLAAAAAVGLHFGVEADKVASALARYNPQNNRSQLLRTERGNELVLDAYNANPSSMAAALRSFSARPAAGGQSKLVILGDMFELGDDSAAEHRQLGQLLAELNLSAVLLIGPEMSLAAEAARQAQHFSTKAEAAEWLKQHPAQGQQVLVKGSRGMALETLVELL</sequence>
<evidence type="ECO:0000256" key="8">
    <source>
        <dbReference type="ARBA" id="ARBA00023306"/>
    </source>
</evidence>
<dbReference type="EC" id="6.3.2.10" evidence="10 11"/>
<evidence type="ECO:0000256" key="6">
    <source>
        <dbReference type="ARBA" id="ARBA00022960"/>
    </source>
</evidence>
<dbReference type="UniPathway" id="UPA00219"/>
<dbReference type="Pfam" id="PF08245">
    <property type="entry name" value="Mur_ligase_M"/>
    <property type="match status" value="1"/>
</dbReference>
<evidence type="ECO:0000259" key="14">
    <source>
        <dbReference type="Pfam" id="PF08245"/>
    </source>
</evidence>
<dbReference type="Pfam" id="PF02875">
    <property type="entry name" value="Mur_ligase_C"/>
    <property type="match status" value="1"/>
</dbReference>
<dbReference type="InterPro" id="IPR000713">
    <property type="entry name" value="Mur_ligase_N"/>
</dbReference>
<dbReference type="STRING" id="1227077.SAMN04515668_2184"/>
<evidence type="ECO:0000256" key="10">
    <source>
        <dbReference type="HAMAP-Rule" id="MF_02019"/>
    </source>
</evidence>
<feature type="binding site" evidence="10">
    <location>
        <begin position="97"/>
        <end position="103"/>
    </location>
    <ligand>
        <name>ATP</name>
        <dbReference type="ChEBI" id="CHEBI:30616"/>
    </ligand>
</feature>
<dbReference type="Pfam" id="PF01225">
    <property type="entry name" value="Mur_ligase"/>
    <property type="match status" value="1"/>
</dbReference>
<keyword evidence="3 10" id="KW-0132">Cell division</keyword>
<protein>
    <recommendedName>
        <fullName evidence="10 11">UDP-N-acetylmuramoyl-tripeptide--D-alanyl-D-alanine ligase</fullName>
        <ecNumber evidence="10 11">6.3.2.10</ecNumber>
    </recommendedName>
    <alternativeName>
        <fullName evidence="10">D-alanyl-D-alanine-adding enzyme</fullName>
    </alternativeName>
</protein>
<comment type="subcellular location">
    <subcellularLocation>
        <location evidence="10 11">Cytoplasm</location>
    </subcellularLocation>
</comment>
<keyword evidence="4 10" id="KW-0547">Nucleotide-binding</keyword>
<reference evidence="16" key="1">
    <citation type="submission" date="2016-10" db="EMBL/GenBank/DDBJ databases">
        <authorList>
            <person name="Varghese N."/>
            <person name="Submissions S."/>
        </authorList>
    </citation>
    <scope>NUCLEOTIDE SEQUENCE [LARGE SCALE GENOMIC DNA]</scope>
    <source>
        <strain evidence="16">OR362-8,ATCC BAA-1266,JCM 13504</strain>
    </source>
</reference>
<comment type="catalytic activity">
    <reaction evidence="10 11">
        <text>D-alanyl-D-alanine + UDP-N-acetyl-alpha-D-muramoyl-L-alanyl-gamma-D-glutamyl-meso-2,6-diaminopimelate + ATP = UDP-N-acetyl-alpha-D-muramoyl-L-alanyl-gamma-D-glutamyl-meso-2,6-diaminopimeloyl-D-alanyl-D-alanine + ADP + phosphate + H(+)</text>
        <dbReference type="Rhea" id="RHEA:28374"/>
        <dbReference type="ChEBI" id="CHEBI:15378"/>
        <dbReference type="ChEBI" id="CHEBI:30616"/>
        <dbReference type="ChEBI" id="CHEBI:43474"/>
        <dbReference type="ChEBI" id="CHEBI:57822"/>
        <dbReference type="ChEBI" id="CHEBI:61386"/>
        <dbReference type="ChEBI" id="CHEBI:83905"/>
        <dbReference type="ChEBI" id="CHEBI:456216"/>
        <dbReference type="EC" id="6.3.2.10"/>
    </reaction>
</comment>
<keyword evidence="2 10" id="KW-0436">Ligase</keyword>
<dbReference type="HAMAP" id="MF_02019">
    <property type="entry name" value="MurF"/>
    <property type="match status" value="1"/>
</dbReference>
<dbReference type="RefSeq" id="WP_092672327.1">
    <property type="nucleotide sequence ID" value="NZ_FOXS01000002.1"/>
</dbReference>
<feature type="domain" description="Mur ligase central" evidence="14">
    <location>
        <begin position="95"/>
        <end position="276"/>
    </location>
</feature>
<dbReference type="NCBIfam" id="TIGR01143">
    <property type="entry name" value="murF"/>
    <property type="match status" value="1"/>
</dbReference>
<evidence type="ECO:0000256" key="1">
    <source>
        <dbReference type="ARBA" id="ARBA00022490"/>
    </source>
</evidence>
<dbReference type="Proteomes" id="UP000199029">
    <property type="component" value="Unassembled WGS sequence"/>
</dbReference>
<dbReference type="AlphaFoldDB" id="A0A1I5Y2M9"/>
<evidence type="ECO:0000259" key="12">
    <source>
        <dbReference type="Pfam" id="PF01225"/>
    </source>
</evidence>
<evidence type="ECO:0000313" key="16">
    <source>
        <dbReference type="Proteomes" id="UP000199029"/>
    </source>
</evidence>
<keyword evidence="6 10" id="KW-0133">Cell shape</keyword>
<comment type="similarity">
    <text evidence="10">Belongs to the MurCDEF family. MurF subfamily.</text>
</comment>
<gene>
    <name evidence="10" type="primary">murF</name>
    <name evidence="15" type="ORF">SAMN04515668_2184</name>
</gene>
<dbReference type="InterPro" id="IPR035911">
    <property type="entry name" value="MurE/MurF_N"/>
</dbReference>
<dbReference type="InterPro" id="IPR005863">
    <property type="entry name" value="UDP-N-AcMur_synth"/>
</dbReference>
<keyword evidence="16" id="KW-1185">Reference proteome</keyword>
<dbReference type="GO" id="GO:0008766">
    <property type="term" value="F:UDP-N-acetylmuramoylalanyl-D-glutamyl-2,6-diaminopimelate-D-alanyl-D-alanine ligase activity"/>
    <property type="evidence" value="ECO:0007669"/>
    <property type="project" value="RHEA"/>
</dbReference>
<dbReference type="SUPFAM" id="SSF53244">
    <property type="entry name" value="MurD-like peptide ligases, peptide-binding domain"/>
    <property type="match status" value="1"/>
</dbReference>
<dbReference type="InterPro" id="IPR036615">
    <property type="entry name" value="Mur_ligase_C_dom_sf"/>
</dbReference>
<name>A0A1I5Y2M9_HYMAR</name>
<evidence type="ECO:0000256" key="3">
    <source>
        <dbReference type="ARBA" id="ARBA00022618"/>
    </source>
</evidence>
<dbReference type="InterPro" id="IPR051046">
    <property type="entry name" value="MurCDEF_CellWall_CoF430Synth"/>
</dbReference>
<evidence type="ECO:0000256" key="5">
    <source>
        <dbReference type="ARBA" id="ARBA00022840"/>
    </source>
</evidence>
<dbReference type="GO" id="GO:0009252">
    <property type="term" value="P:peptidoglycan biosynthetic process"/>
    <property type="evidence" value="ECO:0007669"/>
    <property type="project" value="UniProtKB-UniRule"/>
</dbReference>
<dbReference type="GO" id="GO:0005524">
    <property type="term" value="F:ATP binding"/>
    <property type="evidence" value="ECO:0007669"/>
    <property type="project" value="UniProtKB-UniRule"/>
</dbReference>
<dbReference type="PANTHER" id="PTHR43024">
    <property type="entry name" value="UDP-N-ACETYLMURAMOYL-TRIPEPTIDE--D-ALANYL-D-ALANINE LIGASE"/>
    <property type="match status" value="1"/>
</dbReference>
<evidence type="ECO:0000256" key="7">
    <source>
        <dbReference type="ARBA" id="ARBA00022984"/>
    </source>
</evidence>
<evidence type="ECO:0000256" key="11">
    <source>
        <dbReference type="RuleBase" id="RU004136"/>
    </source>
</evidence>
<evidence type="ECO:0000256" key="9">
    <source>
        <dbReference type="ARBA" id="ARBA00023316"/>
    </source>
</evidence>
<evidence type="ECO:0000259" key="13">
    <source>
        <dbReference type="Pfam" id="PF02875"/>
    </source>
</evidence>
<dbReference type="InterPro" id="IPR004101">
    <property type="entry name" value="Mur_ligase_C"/>
</dbReference>
<evidence type="ECO:0000313" key="15">
    <source>
        <dbReference type="EMBL" id="SFQ38449.1"/>
    </source>
</evidence>
<dbReference type="SUPFAM" id="SSF63418">
    <property type="entry name" value="MurE/MurF N-terminal domain"/>
    <property type="match status" value="1"/>
</dbReference>
<keyword evidence="7 10" id="KW-0573">Peptidoglycan synthesis</keyword>
<keyword evidence="1 10" id="KW-0963">Cytoplasm</keyword>
<keyword evidence="8 10" id="KW-0131">Cell cycle</keyword>
<keyword evidence="5 10" id="KW-0067">ATP-binding</keyword>
<feature type="domain" description="Mur ligase C-terminal" evidence="13">
    <location>
        <begin position="300"/>
        <end position="421"/>
    </location>
</feature>